<dbReference type="SUPFAM" id="SSF52540">
    <property type="entry name" value="P-loop containing nucleoside triphosphate hydrolases"/>
    <property type="match status" value="2"/>
</dbReference>
<dbReference type="InterPro" id="IPR003593">
    <property type="entry name" value="AAA+_ATPase"/>
</dbReference>
<keyword evidence="2" id="KW-0067">ATP-binding</keyword>
<gene>
    <name evidence="5" type="ORF">PRZ48_014937</name>
</gene>
<evidence type="ECO:0000313" key="5">
    <source>
        <dbReference type="EMBL" id="KAK4493752.1"/>
    </source>
</evidence>
<sequence length="817" mass="88986">MSAAPSTPQAKAGKKKMLMTDTQHAVVRLHPGTQLESAFRVHLMTESLAEANLKTGDICEISSDDGTVGYGIAWRADDRAGNRPKTRPAKMTETFKNAFGFLDGSRVTVSQTDAKVYPAERMVLSDVTPPEFNSADDLDAGMWEIRVKNTFVSCEALAPGVTFEVSGSRASRKKRFYIDSIDSREAPADTPSLFSFRANTDISFPGGIVVTSTNESHPRQNGGSSTPNGIMNGIVANGTNGMRSMAPSPSPAPVHTPYQLNTEGVGGLLDACQKLNKHLRWLLSTVEELNCNRNLVPTHPILLHGYEGTGKTLLLDRLAEAPFRKVVRVDRDNLPGGTISANKKFIKDSFADAVNEQPALVILDDLDLLTPTDDTHYASIVRTELKNLRKPGMRVMVVAASKKRSDIHHSLFGPQGLNISIELPIPNLQAREQILNVLLGKPAYAKDTLSTVIAEKTHGYTAKDVALLHDTAAYNGFSRFDDECAEQAMGRSPTPPAYDDIIPRLDGSSSAPCTPSSKPSPEPTLKDFELALKEIKPTALREIFTEKPKTKWTDIGGSDSVKERFDEAIEWPLRHGDLIQRLGVQMPKGVLLYGPPGCSKTLTAQAVANTYNLNFIAIKGAELISMYVGESERAVREVFSKAKQAAPCVIFFDEIDSIGSERDSTGTKGLNVLTTLLNEMDGFEALKDVFILAATNKPTSLDPALLRPGRFDSHVYVGPPNEVARKEIIMLTTRGATLAKDVNFDYLAADLEGWSGAEIVRICQNAKLPALRRALKGEEDTRVTAADFGTARAGVRKGITPEMLEEFEAFTSKLSQE</sequence>
<dbReference type="InterPro" id="IPR041569">
    <property type="entry name" value="AAA_lid_3"/>
</dbReference>
<dbReference type="InterPro" id="IPR003960">
    <property type="entry name" value="ATPase_AAA_CS"/>
</dbReference>
<name>A0ABR0DX65_ZASCE</name>
<proteinExistence type="predicted"/>
<dbReference type="Proteomes" id="UP001305779">
    <property type="component" value="Unassembled WGS sequence"/>
</dbReference>
<dbReference type="InterPro" id="IPR003959">
    <property type="entry name" value="ATPase_AAA_core"/>
</dbReference>
<keyword evidence="1" id="KW-0547">Nucleotide-binding</keyword>
<dbReference type="Pfam" id="PF00004">
    <property type="entry name" value="AAA"/>
    <property type="match status" value="2"/>
</dbReference>
<keyword evidence="6" id="KW-1185">Reference proteome</keyword>
<evidence type="ECO:0000313" key="6">
    <source>
        <dbReference type="Proteomes" id="UP001305779"/>
    </source>
</evidence>
<dbReference type="CDD" id="cd19511">
    <property type="entry name" value="RecA-like_CDC48_r2-like"/>
    <property type="match status" value="1"/>
</dbReference>
<evidence type="ECO:0000256" key="2">
    <source>
        <dbReference type="ARBA" id="ARBA00022840"/>
    </source>
</evidence>
<feature type="compositionally biased region" description="Polar residues" evidence="3">
    <location>
        <begin position="507"/>
        <end position="519"/>
    </location>
</feature>
<dbReference type="Gene3D" id="1.10.8.60">
    <property type="match status" value="2"/>
</dbReference>
<protein>
    <recommendedName>
        <fullName evidence="4">AAA+ ATPase domain-containing protein</fullName>
    </recommendedName>
</protein>
<dbReference type="PANTHER" id="PTHR23077">
    <property type="entry name" value="AAA-FAMILY ATPASE"/>
    <property type="match status" value="1"/>
</dbReference>
<organism evidence="5 6">
    <name type="scientific">Zasmidium cellare</name>
    <name type="common">Wine cellar mold</name>
    <name type="synonym">Racodium cellare</name>
    <dbReference type="NCBI Taxonomy" id="395010"/>
    <lineage>
        <taxon>Eukaryota</taxon>
        <taxon>Fungi</taxon>
        <taxon>Dikarya</taxon>
        <taxon>Ascomycota</taxon>
        <taxon>Pezizomycotina</taxon>
        <taxon>Dothideomycetes</taxon>
        <taxon>Dothideomycetidae</taxon>
        <taxon>Mycosphaerellales</taxon>
        <taxon>Mycosphaerellaceae</taxon>
        <taxon>Zasmidium</taxon>
    </lineage>
</organism>
<dbReference type="PANTHER" id="PTHR23077:SF27">
    <property type="entry name" value="ATPASE FAMILY GENE 2 PROTEIN HOMOLOG A"/>
    <property type="match status" value="1"/>
</dbReference>
<feature type="domain" description="AAA+ ATPase" evidence="4">
    <location>
        <begin position="297"/>
        <end position="427"/>
    </location>
</feature>
<dbReference type="InterPro" id="IPR027417">
    <property type="entry name" value="P-loop_NTPase"/>
</dbReference>
<evidence type="ECO:0000259" key="4">
    <source>
        <dbReference type="SMART" id="SM00382"/>
    </source>
</evidence>
<dbReference type="Pfam" id="PF17862">
    <property type="entry name" value="AAA_lid_3"/>
    <property type="match status" value="1"/>
</dbReference>
<feature type="region of interest" description="Disordered" evidence="3">
    <location>
        <begin position="504"/>
        <end position="524"/>
    </location>
</feature>
<dbReference type="EMBL" id="JAXOVC010000015">
    <property type="protein sequence ID" value="KAK4493752.1"/>
    <property type="molecule type" value="Genomic_DNA"/>
</dbReference>
<dbReference type="SMART" id="SM00382">
    <property type="entry name" value="AAA"/>
    <property type="match status" value="2"/>
</dbReference>
<comment type="caution">
    <text evidence="5">The sequence shown here is derived from an EMBL/GenBank/DDBJ whole genome shotgun (WGS) entry which is preliminary data.</text>
</comment>
<reference evidence="5 6" key="1">
    <citation type="journal article" date="2023" name="G3 (Bethesda)">
        <title>A chromosome-level genome assembly of Zasmidium syzygii isolated from banana leaves.</title>
        <authorList>
            <person name="van Westerhoven A.C."/>
            <person name="Mehrabi R."/>
            <person name="Talebi R."/>
            <person name="Steentjes M.B.F."/>
            <person name="Corcolon B."/>
            <person name="Chong P.A."/>
            <person name="Kema G.H.J."/>
            <person name="Seidl M.F."/>
        </authorList>
    </citation>
    <scope>NUCLEOTIDE SEQUENCE [LARGE SCALE GENOMIC DNA]</scope>
    <source>
        <strain evidence="5 6">P124</strain>
    </source>
</reference>
<evidence type="ECO:0000256" key="1">
    <source>
        <dbReference type="ARBA" id="ARBA00022741"/>
    </source>
</evidence>
<dbReference type="Gene3D" id="3.40.50.300">
    <property type="entry name" value="P-loop containing nucleotide triphosphate hydrolases"/>
    <property type="match status" value="2"/>
</dbReference>
<dbReference type="PROSITE" id="PS00674">
    <property type="entry name" value="AAA"/>
    <property type="match status" value="1"/>
</dbReference>
<evidence type="ECO:0000256" key="3">
    <source>
        <dbReference type="SAM" id="MobiDB-lite"/>
    </source>
</evidence>
<feature type="domain" description="AAA+ ATPase" evidence="4">
    <location>
        <begin position="586"/>
        <end position="721"/>
    </location>
</feature>
<accession>A0ABR0DX65</accession>
<dbReference type="InterPro" id="IPR050168">
    <property type="entry name" value="AAA_ATPase_domain"/>
</dbReference>